<dbReference type="SUPFAM" id="SSF55174">
    <property type="entry name" value="Alpha-L RNA-binding motif"/>
    <property type="match status" value="1"/>
</dbReference>
<evidence type="ECO:0000256" key="2">
    <source>
        <dbReference type="ARBA" id="ARBA00022598"/>
    </source>
</evidence>
<evidence type="ECO:0000256" key="9">
    <source>
        <dbReference type="NCBIfam" id="TIGR00234"/>
    </source>
</evidence>
<dbReference type="PANTHER" id="PTHR11766">
    <property type="entry name" value="TYROSYL-TRNA SYNTHETASE"/>
    <property type="match status" value="1"/>
</dbReference>
<dbReference type="CDD" id="cd00805">
    <property type="entry name" value="TyrRS_core"/>
    <property type="match status" value="1"/>
</dbReference>
<evidence type="ECO:0000256" key="1">
    <source>
        <dbReference type="ARBA" id="ARBA00013160"/>
    </source>
</evidence>
<comment type="similarity">
    <text evidence="11">Belongs to the class-I aminoacyl-tRNA synthetase family.</text>
</comment>
<sequence length="393" mass="44414">MKYLINRASAISPKKDLDDLLKSKKKLRVKLGIDPTAPDVTLGWYAILRSLRKFQELGHTAVLILGEFTAQVGDPSGKSETRTKLNENEIDKNSEGVLPIIKNILLDSNIEIVSNKDWLANLSTSELVNLSSSTTLAQMLERDDFSKRYKDGNPISLMEFFYPLFQGYDSVAIKADIEIGGHDQLWNLMLGREVQKFYGMQPQVAITFPLLVGTDGKKKMSQSLNNYISVTDTPENIYGKIMSIPDDLMWEYFLMLTDYEPDEIQDFKTNVENGSENPFHIKKMLGELVVTELYDENLGKEASVSFETVTINKDLPDNIPNFNVTDNGSIHLPKLLTELGITKSNSDARRLISSGSFKIEGEKYLNLDAEFNDINNKTLQIGKRNYFSINKNK</sequence>
<proteinExistence type="inferred from homology"/>
<dbReference type="SUPFAM" id="SSF52374">
    <property type="entry name" value="Nucleotidylyl transferase"/>
    <property type="match status" value="1"/>
</dbReference>
<dbReference type="InterPro" id="IPR002307">
    <property type="entry name" value="Tyr-tRNA-ligase"/>
</dbReference>
<dbReference type="PRINTS" id="PR01040">
    <property type="entry name" value="TRNASYNTHTYR"/>
</dbReference>
<keyword evidence="7 11" id="KW-0030">Aminoacyl-tRNA synthetase</keyword>
<dbReference type="Gene3D" id="3.10.290.10">
    <property type="entry name" value="RNA-binding S4 domain"/>
    <property type="match status" value="1"/>
</dbReference>
<dbReference type="PROSITE" id="PS50889">
    <property type="entry name" value="S4"/>
    <property type="match status" value="1"/>
</dbReference>
<dbReference type="GO" id="GO:0003723">
    <property type="term" value="F:RNA binding"/>
    <property type="evidence" value="ECO:0007669"/>
    <property type="project" value="UniProtKB-KW"/>
</dbReference>
<keyword evidence="6 11" id="KW-0648">Protein biosynthesis</keyword>
<keyword evidence="2 11" id="KW-0436">Ligase</keyword>
<reference evidence="13" key="1">
    <citation type="journal article" date="2013" name="Sci. Rep.">
        <title>Metagenomics uncovers a new group of low GC and ultra-small marine Actinobacteria.</title>
        <authorList>
            <person name="Ghai R."/>
            <person name="Mizuno C.M."/>
            <person name="Picazo A."/>
            <person name="Camacho A."/>
            <person name="Rodriguez-Valera F."/>
        </authorList>
    </citation>
    <scope>NUCLEOTIDE SEQUENCE</scope>
</reference>
<keyword evidence="3 11" id="KW-0547">Nucleotide-binding</keyword>
<organism evidence="13">
    <name type="scientific">Candidatus Actinomarina minuta</name>
    <dbReference type="NCBI Taxonomy" id="1389454"/>
    <lineage>
        <taxon>Bacteria</taxon>
        <taxon>Bacillati</taxon>
        <taxon>Actinomycetota</taxon>
        <taxon>Actinomycetes</taxon>
        <taxon>Candidatus Actinomarinidae</taxon>
        <taxon>Candidatus Actinomarinales</taxon>
        <taxon>Candidatus Actinomarineae</taxon>
        <taxon>Candidatus Actinomarinaceae</taxon>
        <taxon>Candidatus Actinomarina</taxon>
    </lineage>
</organism>
<evidence type="ECO:0000259" key="12">
    <source>
        <dbReference type="Pfam" id="PF22421"/>
    </source>
</evidence>
<protein>
    <recommendedName>
        <fullName evidence="1 9">Tyrosine--tRNA ligase</fullName>
        <ecNumber evidence="1 9">6.1.1.1</ecNumber>
    </recommendedName>
</protein>
<evidence type="ECO:0000256" key="10">
    <source>
        <dbReference type="PROSITE-ProRule" id="PRU00182"/>
    </source>
</evidence>
<dbReference type="PANTHER" id="PTHR11766:SF1">
    <property type="entry name" value="TYROSINE--TRNA LIGASE"/>
    <property type="match status" value="1"/>
</dbReference>
<evidence type="ECO:0000256" key="3">
    <source>
        <dbReference type="ARBA" id="ARBA00022741"/>
    </source>
</evidence>
<name>S5DLU2_9ACTN</name>
<dbReference type="GO" id="GO:0004831">
    <property type="term" value="F:tyrosine-tRNA ligase activity"/>
    <property type="evidence" value="ECO:0007669"/>
    <property type="project" value="UniProtKB-UniRule"/>
</dbReference>
<dbReference type="GO" id="GO:0005829">
    <property type="term" value="C:cytosol"/>
    <property type="evidence" value="ECO:0007669"/>
    <property type="project" value="TreeGrafter"/>
</dbReference>
<dbReference type="AlphaFoldDB" id="S5DLU2"/>
<dbReference type="InterPro" id="IPR024088">
    <property type="entry name" value="Tyr-tRNA-ligase_bac-type"/>
</dbReference>
<dbReference type="Gene3D" id="1.10.240.10">
    <property type="entry name" value="Tyrosyl-Transfer RNA Synthetase"/>
    <property type="match status" value="1"/>
</dbReference>
<keyword evidence="4 11" id="KW-0067">ATP-binding</keyword>
<dbReference type="Pfam" id="PF22421">
    <property type="entry name" value="SYY_C-terminal"/>
    <property type="match status" value="1"/>
</dbReference>
<dbReference type="Gene3D" id="3.40.50.620">
    <property type="entry name" value="HUPs"/>
    <property type="match status" value="1"/>
</dbReference>
<evidence type="ECO:0000256" key="11">
    <source>
        <dbReference type="RuleBase" id="RU363036"/>
    </source>
</evidence>
<evidence type="ECO:0000256" key="7">
    <source>
        <dbReference type="ARBA" id="ARBA00023146"/>
    </source>
</evidence>
<dbReference type="EC" id="6.1.1.1" evidence="1 9"/>
<dbReference type="InterPro" id="IPR036986">
    <property type="entry name" value="S4_RNA-bd_sf"/>
</dbReference>
<evidence type="ECO:0000256" key="4">
    <source>
        <dbReference type="ARBA" id="ARBA00022840"/>
    </source>
</evidence>
<dbReference type="GO" id="GO:0006437">
    <property type="term" value="P:tyrosyl-tRNA aminoacylation"/>
    <property type="evidence" value="ECO:0007669"/>
    <property type="project" value="UniProtKB-UniRule"/>
</dbReference>
<dbReference type="GO" id="GO:0005524">
    <property type="term" value="F:ATP binding"/>
    <property type="evidence" value="ECO:0007669"/>
    <property type="project" value="UniProtKB-KW"/>
</dbReference>
<dbReference type="Pfam" id="PF00579">
    <property type="entry name" value="tRNA-synt_1b"/>
    <property type="match status" value="1"/>
</dbReference>
<evidence type="ECO:0000313" key="13">
    <source>
        <dbReference type="EMBL" id="AGQ19824.1"/>
    </source>
</evidence>
<evidence type="ECO:0000256" key="8">
    <source>
        <dbReference type="ARBA" id="ARBA00048248"/>
    </source>
</evidence>
<dbReference type="InterPro" id="IPR002305">
    <property type="entry name" value="aa-tRNA-synth_Ic"/>
</dbReference>
<evidence type="ECO:0000256" key="6">
    <source>
        <dbReference type="ARBA" id="ARBA00022917"/>
    </source>
</evidence>
<dbReference type="EMBL" id="KC811143">
    <property type="protein sequence ID" value="AGQ19824.1"/>
    <property type="molecule type" value="Genomic_DNA"/>
</dbReference>
<accession>S5DLU2</accession>
<dbReference type="InterPro" id="IPR054608">
    <property type="entry name" value="SYY-like_C"/>
</dbReference>
<keyword evidence="5 10" id="KW-0694">RNA-binding</keyword>
<dbReference type="NCBIfam" id="TIGR00234">
    <property type="entry name" value="tyrS"/>
    <property type="match status" value="1"/>
</dbReference>
<feature type="domain" description="Tyrosine--tRNA ligase SYY-like C-terminal" evidence="12">
    <location>
        <begin position="316"/>
        <end position="387"/>
    </location>
</feature>
<comment type="catalytic activity">
    <reaction evidence="8">
        <text>tRNA(Tyr) + L-tyrosine + ATP = L-tyrosyl-tRNA(Tyr) + AMP + diphosphate + H(+)</text>
        <dbReference type="Rhea" id="RHEA:10220"/>
        <dbReference type="Rhea" id="RHEA-COMP:9706"/>
        <dbReference type="Rhea" id="RHEA-COMP:9707"/>
        <dbReference type="ChEBI" id="CHEBI:15378"/>
        <dbReference type="ChEBI" id="CHEBI:30616"/>
        <dbReference type="ChEBI" id="CHEBI:33019"/>
        <dbReference type="ChEBI" id="CHEBI:58315"/>
        <dbReference type="ChEBI" id="CHEBI:78442"/>
        <dbReference type="ChEBI" id="CHEBI:78536"/>
        <dbReference type="ChEBI" id="CHEBI:456215"/>
        <dbReference type="EC" id="6.1.1.1"/>
    </reaction>
</comment>
<dbReference type="InterPro" id="IPR014729">
    <property type="entry name" value="Rossmann-like_a/b/a_fold"/>
</dbReference>
<evidence type="ECO:0000256" key="5">
    <source>
        <dbReference type="ARBA" id="ARBA00022884"/>
    </source>
</evidence>